<dbReference type="AlphaFoldDB" id="A0A1M4UJB0"/>
<feature type="chain" id="PRO_5012070043" evidence="5">
    <location>
        <begin position="23"/>
        <end position="380"/>
    </location>
</feature>
<evidence type="ECO:0000256" key="5">
    <source>
        <dbReference type="SAM" id="SignalP"/>
    </source>
</evidence>
<dbReference type="STRING" id="1123404.SAMN02745784_01117"/>
<reference evidence="8" key="1">
    <citation type="submission" date="2016-11" db="EMBL/GenBank/DDBJ databases">
        <authorList>
            <person name="Varghese N."/>
            <person name="Submissions S."/>
        </authorList>
    </citation>
    <scope>NUCLEOTIDE SEQUENCE [LARGE SCALE GENOMIC DNA]</scope>
    <source>
        <strain evidence="8">DSM 18095</strain>
    </source>
</reference>
<accession>A0A1M4UJB0</accession>
<dbReference type="CDD" id="cd06349">
    <property type="entry name" value="PBP1_ABC_HAAT-like"/>
    <property type="match status" value="1"/>
</dbReference>
<proteinExistence type="inferred from homology"/>
<organism evidence="7 8">
    <name type="scientific">Tissierella praeacuta DSM 18095</name>
    <dbReference type="NCBI Taxonomy" id="1123404"/>
    <lineage>
        <taxon>Bacteria</taxon>
        <taxon>Bacillati</taxon>
        <taxon>Bacillota</taxon>
        <taxon>Tissierellia</taxon>
        <taxon>Tissierellales</taxon>
        <taxon>Tissierellaceae</taxon>
        <taxon>Tissierella</taxon>
    </lineage>
</organism>
<dbReference type="PRINTS" id="PR00337">
    <property type="entry name" value="LEUILEVALBP"/>
</dbReference>
<evidence type="ECO:0000313" key="8">
    <source>
        <dbReference type="Proteomes" id="UP000184114"/>
    </source>
</evidence>
<dbReference type="GO" id="GO:0006865">
    <property type="term" value="P:amino acid transport"/>
    <property type="evidence" value="ECO:0007669"/>
    <property type="project" value="UniProtKB-KW"/>
</dbReference>
<evidence type="ECO:0000313" key="7">
    <source>
        <dbReference type="EMBL" id="SHE56738.1"/>
    </source>
</evidence>
<evidence type="ECO:0000256" key="1">
    <source>
        <dbReference type="ARBA" id="ARBA00010062"/>
    </source>
</evidence>
<dbReference type="InterPro" id="IPR028081">
    <property type="entry name" value="Leu-bd"/>
</dbReference>
<evidence type="ECO:0000256" key="3">
    <source>
        <dbReference type="ARBA" id="ARBA00022729"/>
    </source>
</evidence>
<dbReference type="Gene3D" id="3.40.50.2300">
    <property type="match status" value="2"/>
</dbReference>
<dbReference type="GeneID" id="90996065"/>
<name>A0A1M4UJB0_9FIRM</name>
<sequence>MKRKAFLAVLLVLSIVSLTACSGGGGGSSNPSELYIAAANPMTGDSAQFGDMKAKAIQLALDEVNEQGGIDGKQVKLIVGDDTGNPKEAPNVAQKFAGDNKVLAVIGHWNSSCTLAARGIYEAAGIPVITDSVNKQITDGTTPHLYRISLTDTTQAKNLAQYAYNVLGKKNAAILFTANDFGTGLKNDFTEEFEGLGGKVVAAETYFEGQSKDFSPQLTKIKGESPDIMFIAGYYVETALIAQQAGSAGLNVPMIGTEGISSDELIKLGGQAVEGIRFAAFFHPDVEFPGTKEFVESFRAKYNKEPDNYSALAYDSAKLIIEGMKKNGATREGITKFLQEVKDFPGVAGPISFENNDVTRNILILEVKGGKIVLSEDQLN</sequence>
<comment type="similarity">
    <text evidence="1">Belongs to the leucine-binding protein family.</text>
</comment>
<dbReference type="Proteomes" id="UP000184114">
    <property type="component" value="Unassembled WGS sequence"/>
</dbReference>
<keyword evidence="4" id="KW-0029">Amino-acid transport</keyword>
<keyword evidence="3 5" id="KW-0732">Signal</keyword>
<dbReference type="InterPro" id="IPR051010">
    <property type="entry name" value="BCAA_transport"/>
</dbReference>
<feature type="signal peptide" evidence="5">
    <location>
        <begin position="1"/>
        <end position="22"/>
    </location>
</feature>
<dbReference type="EMBL" id="FQTY01000003">
    <property type="protein sequence ID" value="SHE56738.1"/>
    <property type="molecule type" value="Genomic_DNA"/>
</dbReference>
<evidence type="ECO:0000256" key="4">
    <source>
        <dbReference type="ARBA" id="ARBA00022970"/>
    </source>
</evidence>
<dbReference type="SUPFAM" id="SSF53822">
    <property type="entry name" value="Periplasmic binding protein-like I"/>
    <property type="match status" value="1"/>
</dbReference>
<evidence type="ECO:0000259" key="6">
    <source>
        <dbReference type="Pfam" id="PF13458"/>
    </source>
</evidence>
<dbReference type="InterPro" id="IPR028082">
    <property type="entry name" value="Peripla_BP_I"/>
</dbReference>
<dbReference type="PANTHER" id="PTHR30483">
    <property type="entry name" value="LEUCINE-SPECIFIC-BINDING PROTEIN"/>
    <property type="match status" value="1"/>
</dbReference>
<dbReference type="PROSITE" id="PS51257">
    <property type="entry name" value="PROKAR_LIPOPROTEIN"/>
    <property type="match status" value="1"/>
</dbReference>
<dbReference type="InterPro" id="IPR000709">
    <property type="entry name" value="Leu_Ile_Val-bd"/>
</dbReference>
<protein>
    <submittedName>
        <fullName evidence="7">Branched-chain amino acid transport system substrate-binding protein</fullName>
    </submittedName>
</protein>
<dbReference type="PANTHER" id="PTHR30483:SF6">
    <property type="entry name" value="PERIPLASMIC BINDING PROTEIN OF ABC TRANSPORTER FOR NATURAL AMINO ACIDS"/>
    <property type="match status" value="1"/>
</dbReference>
<keyword evidence="8" id="KW-1185">Reference proteome</keyword>
<feature type="domain" description="Leucine-binding protein" evidence="6">
    <location>
        <begin position="34"/>
        <end position="370"/>
    </location>
</feature>
<dbReference type="Pfam" id="PF13458">
    <property type="entry name" value="Peripla_BP_6"/>
    <property type="match status" value="1"/>
</dbReference>
<keyword evidence="2" id="KW-0813">Transport</keyword>
<evidence type="ECO:0000256" key="2">
    <source>
        <dbReference type="ARBA" id="ARBA00022448"/>
    </source>
</evidence>
<gene>
    <name evidence="7" type="ORF">SAMN02745784_01117</name>
</gene>
<dbReference type="RefSeq" id="WP_072974081.1">
    <property type="nucleotide sequence ID" value="NZ_FQTY01000003.1"/>
</dbReference>